<evidence type="ECO:0000313" key="2">
    <source>
        <dbReference type="EMBL" id="MDK6900903.1"/>
    </source>
</evidence>
<dbReference type="EMBL" id="JASOIH010000691">
    <property type="protein sequence ID" value="MDK6900903.1"/>
    <property type="molecule type" value="Genomic_DNA"/>
</dbReference>
<evidence type="ECO:0000256" key="1">
    <source>
        <dbReference type="SAM" id="Phobius"/>
    </source>
</evidence>
<keyword evidence="1" id="KW-0472">Membrane</keyword>
<feature type="transmembrane region" description="Helical" evidence="1">
    <location>
        <begin position="35"/>
        <end position="58"/>
    </location>
</feature>
<feature type="transmembrane region" description="Helical" evidence="1">
    <location>
        <begin position="6"/>
        <end position="23"/>
    </location>
</feature>
<protein>
    <submittedName>
        <fullName evidence="2">Uncharacterized protein</fullName>
    </submittedName>
</protein>
<dbReference type="Proteomes" id="UP001230629">
    <property type="component" value="Unassembled WGS sequence"/>
</dbReference>
<gene>
    <name evidence="2" type="ORF">QP229_13185</name>
</gene>
<organism evidence="2 3">
    <name type="scientific">Streptococcus agalactiae</name>
    <dbReference type="NCBI Taxonomy" id="1311"/>
    <lineage>
        <taxon>Bacteria</taxon>
        <taxon>Bacillati</taxon>
        <taxon>Bacillota</taxon>
        <taxon>Bacilli</taxon>
        <taxon>Lactobacillales</taxon>
        <taxon>Streptococcaceae</taxon>
        <taxon>Streptococcus</taxon>
    </lineage>
</organism>
<feature type="non-terminal residue" evidence="2">
    <location>
        <position position="77"/>
    </location>
</feature>
<name>A0AAW6XXR5_STRAG</name>
<reference evidence="2" key="1">
    <citation type="submission" date="2023-05" db="EMBL/GenBank/DDBJ databases">
        <title>Cataloging the Phylogenetic Diversity of Human Bladder Bacteria.</title>
        <authorList>
            <person name="Du J."/>
        </authorList>
    </citation>
    <scope>NUCLEOTIDE SEQUENCE</scope>
    <source>
        <strain evidence="2">UMB8703</strain>
    </source>
</reference>
<dbReference type="AlphaFoldDB" id="A0AAW6XXR5"/>
<keyword evidence="1" id="KW-1133">Transmembrane helix</keyword>
<comment type="caution">
    <text evidence="2">The sequence shown here is derived from an EMBL/GenBank/DDBJ whole genome shotgun (WGS) entry which is preliminary data.</text>
</comment>
<evidence type="ECO:0000313" key="3">
    <source>
        <dbReference type="Proteomes" id="UP001230629"/>
    </source>
</evidence>
<sequence>WWKILLILLPLVGYGVIFLWPLTQRVFMLDSSNSGAMALGTLVGAVGAALIEALWWFLGLRFGEPARLWQSAEQRAA</sequence>
<keyword evidence="1" id="KW-0812">Transmembrane</keyword>
<feature type="non-terminal residue" evidence="2">
    <location>
        <position position="1"/>
    </location>
</feature>
<proteinExistence type="predicted"/>
<accession>A0AAW6XXR5</accession>